<dbReference type="AlphaFoldDB" id="A0AAV5NTF9"/>
<gene>
    <name evidence="2" type="ORF">GCM10007932_33610</name>
</gene>
<evidence type="ECO:0000313" key="3">
    <source>
        <dbReference type="Proteomes" id="UP001156690"/>
    </source>
</evidence>
<dbReference type="EMBL" id="BSNX01000041">
    <property type="protein sequence ID" value="GLQ74001.1"/>
    <property type="molecule type" value="Genomic_DNA"/>
</dbReference>
<dbReference type="Gene3D" id="2.120.10.30">
    <property type="entry name" value="TolB, C-terminal domain"/>
    <property type="match status" value="1"/>
</dbReference>
<dbReference type="RefSeq" id="WP_224055494.1">
    <property type="nucleotide sequence ID" value="NZ_AP025145.1"/>
</dbReference>
<proteinExistence type="predicted"/>
<keyword evidence="1" id="KW-0732">Signal</keyword>
<keyword evidence="3" id="KW-1185">Reference proteome</keyword>
<feature type="chain" id="PRO_5043607719" evidence="1">
    <location>
        <begin position="19"/>
        <end position="401"/>
    </location>
</feature>
<evidence type="ECO:0000313" key="2">
    <source>
        <dbReference type="EMBL" id="GLQ74001.1"/>
    </source>
</evidence>
<feature type="signal peptide" evidence="1">
    <location>
        <begin position="1"/>
        <end position="18"/>
    </location>
</feature>
<protein>
    <submittedName>
        <fullName evidence="2">Uncharacterized protein</fullName>
    </submittedName>
</protein>
<name>A0AAV5NTF9_9VIBR</name>
<dbReference type="Proteomes" id="UP001156690">
    <property type="component" value="Unassembled WGS sequence"/>
</dbReference>
<sequence>MKKLNGLLCCILSSSVYAGNDNIIIDNISNSPIYGAFQSAIMDNISADSQNGTIYSGENHHYLPGDDFFSSTTVNIKPGDTIKKVGVFDHVTQSYILCDENVIYSGETQYLYNGVDCVKQENKIVWIEHVPGEINQLVRANGDGTNTQVFAQREGLTTVTYNDGKIYTRISGFNENGIGVYDLDGTYLGNQIQLAVRGLGNTAVDPINNWIYNSTELMDVIVRNDLFGDGSDSNESSHVIYDPVQEGCMADCIPMGLGISEKTHSLFFGVGGTDMYPAQLFRSELGEHTSVNRTLLANEESGIIAGTYFGIMNIVVDELNQKIYWNTAKAVQRANFDGSNLETLYLDESHDGNLFALGISEDSKYLFWSNLNNIHRLDLQSNEENTIIYSGKYHILGLSAY</sequence>
<organism evidence="2 3">
    <name type="scientific">Vibrio penaeicida</name>
    <dbReference type="NCBI Taxonomy" id="104609"/>
    <lineage>
        <taxon>Bacteria</taxon>
        <taxon>Pseudomonadati</taxon>
        <taxon>Pseudomonadota</taxon>
        <taxon>Gammaproteobacteria</taxon>
        <taxon>Vibrionales</taxon>
        <taxon>Vibrionaceae</taxon>
        <taxon>Vibrio</taxon>
    </lineage>
</organism>
<reference evidence="3" key="1">
    <citation type="journal article" date="2019" name="Int. J. Syst. Evol. Microbiol.">
        <title>The Global Catalogue of Microorganisms (GCM) 10K type strain sequencing project: providing services to taxonomists for standard genome sequencing and annotation.</title>
        <authorList>
            <consortium name="The Broad Institute Genomics Platform"/>
            <consortium name="The Broad Institute Genome Sequencing Center for Infectious Disease"/>
            <person name="Wu L."/>
            <person name="Ma J."/>
        </authorList>
    </citation>
    <scope>NUCLEOTIDE SEQUENCE [LARGE SCALE GENOMIC DNA]</scope>
    <source>
        <strain evidence="3">NBRC 15640</strain>
    </source>
</reference>
<dbReference type="InterPro" id="IPR011042">
    <property type="entry name" value="6-blade_b-propeller_TolB-like"/>
</dbReference>
<accession>A0AAV5NTF9</accession>
<dbReference type="SUPFAM" id="SSF63829">
    <property type="entry name" value="Calcium-dependent phosphotriesterase"/>
    <property type="match status" value="1"/>
</dbReference>
<comment type="caution">
    <text evidence="2">The sequence shown here is derived from an EMBL/GenBank/DDBJ whole genome shotgun (WGS) entry which is preliminary data.</text>
</comment>
<evidence type="ECO:0000256" key="1">
    <source>
        <dbReference type="SAM" id="SignalP"/>
    </source>
</evidence>